<dbReference type="InterPro" id="IPR042178">
    <property type="entry name" value="Serpin_sf_1"/>
</dbReference>
<keyword evidence="3" id="KW-0722">Serine protease inhibitor</keyword>
<name>A0AAN7V6G8_9COLE</name>
<evidence type="ECO:0000256" key="2">
    <source>
        <dbReference type="ARBA" id="ARBA00022690"/>
    </source>
</evidence>
<keyword evidence="8" id="KW-1185">Reference proteome</keyword>
<dbReference type="PANTHER" id="PTHR11461">
    <property type="entry name" value="SERINE PROTEASE INHIBITOR, SERPIN"/>
    <property type="match status" value="1"/>
</dbReference>
<protein>
    <recommendedName>
        <fullName evidence="6">Serpin domain-containing protein</fullName>
    </recommendedName>
</protein>
<dbReference type="InterPro" id="IPR023795">
    <property type="entry name" value="Serpin_CS"/>
</dbReference>
<feature type="chain" id="PRO_5042928895" description="Serpin domain-containing protein" evidence="5">
    <location>
        <begin position="17"/>
        <end position="384"/>
    </location>
</feature>
<evidence type="ECO:0000256" key="4">
    <source>
        <dbReference type="RuleBase" id="RU000411"/>
    </source>
</evidence>
<dbReference type="GO" id="GO:0004867">
    <property type="term" value="F:serine-type endopeptidase inhibitor activity"/>
    <property type="evidence" value="ECO:0007669"/>
    <property type="project" value="UniProtKB-KW"/>
</dbReference>
<dbReference type="Proteomes" id="UP001329430">
    <property type="component" value="Chromosome 8"/>
</dbReference>
<dbReference type="SMART" id="SM00093">
    <property type="entry name" value="SERPIN"/>
    <property type="match status" value="1"/>
</dbReference>
<feature type="domain" description="Serpin" evidence="6">
    <location>
        <begin position="34"/>
        <end position="384"/>
    </location>
</feature>
<feature type="signal peptide" evidence="5">
    <location>
        <begin position="1"/>
        <end position="16"/>
    </location>
</feature>
<dbReference type="Gene3D" id="3.30.497.10">
    <property type="entry name" value="Antithrombin, subunit I, domain 2"/>
    <property type="match status" value="1"/>
</dbReference>
<comment type="similarity">
    <text evidence="1 4">Belongs to the serpin family.</text>
</comment>
<evidence type="ECO:0000256" key="3">
    <source>
        <dbReference type="ARBA" id="ARBA00022900"/>
    </source>
</evidence>
<accession>A0AAN7V6G8</accession>
<dbReference type="PROSITE" id="PS00284">
    <property type="entry name" value="SERPIN"/>
    <property type="match status" value="1"/>
</dbReference>
<dbReference type="SUPFAM" id="SSF56574">
    <property type="entry name" value="Serpins"/>
    <property type="match status" value="1"/>
</dbReference>
<reference evidence="7 8" key="1">
    <citation type="journal article" date="2024" name="Insects">
        <title>An Improved Chromosome-Level Genome Assembly of the Firefly Pyrocoelia pectoralis.</title>
        <authorList>
            <person name="Fu X."/>
            <person name="Meyer-Rochow V.B."/>
            <person name="Ballantyne L."/>
            <person name="Zhu X."/>
        </authorList>
    </citation>
    <scope>NUCLEOTIDE SEQUENCE [LARGE SCALE GENOMIC DNA]</scope>
    <source>
        <strain evidence="7">XCY_ONT2</strain>
    </source>
</reference>
<dbReference type="PANTHER" id="PTHR11461:SF211">
    <property type="entry name" value="GH10112P-RELATED"/>
    <property type="match status" value="1"/>
</dbReference>
<proteinExistence type="inferred from homology"/>
<dbReference type="InterPro" id="IPR000215">
    <property type="entry name" value="Serpin_fam"/>
</dbReference>
<dbReference type="InterPro" id="IPR023796">
    <property type="entry name" value="Serpin_dom"/>
</dbReference>
<dbReference type="Gene3D" id="2.30.39.10">
    <property type="entry name" value="Alpha-1-antitrypsin, domain 1"/>
    <property type="match status" value="1"/>
</dbReference>
<dbReference type="InterPro" id="IPR036186">
    <property type="entry name" value="Serpin_sf"/>
</dbReference>
<evidence type="ECO:0000313" key="8">
    <source>
        <dbReference type="Proteomes" id="UP001329430"/>
    </source>
</evidence>
<gene>
    <name evidence="7" type="ORF">RI129_010572</name>
</gene>
<dbReference type="EMBL" id="JAVRBK010000008">
    <property type="protein sequence ID" value="KAK5639761.1"/>
    <property type="molecule type" value="Genomic_DNA"/>
</dbReference>
<sequence length="384" mass="43383">MKTLVLLSTGLVLILAQNSKLLQDFIAGNQRFAANIYKEALKTTKGNFLINPLSLQMILSLALMEATEEGFAEISSALELPIRDDEETKQLFKQIISNMDKTGESTLATANKILVKKGLHIKDDLKVVAINNYNSEIEHVNFLDKSAISKINNWVTQNTFDKTTMMVSENSFSEKTNTVLVNLQYFKGFWQKGFSSRSTKPRTFYINETAKAEIDLMELSTNFKYAYNDTLRAQFIELPYYDSDMSMTIVLPDDIFGLPRLEARIEEIFYDQIYYGPKVRLIMPTFSIKSTVLLDTALKNLGIKHAFSDNGDADGIGFKISNAYQKAIIDVNEDGRAVVARRGKIQGTAPWVEILIDFIADHPFLFYLKSQSAGVFFIGRYIAP</sequence>
<organism evidence="7 8">
    <name type="scientific">Pyrocoelia pectoralis</name>
    <dbReference type="NCBI Taxonomy" id="417401"/>
    <lineage>
        <taxon>Eukaryota</taxon>
        <taxon>Metazoa</taxon>
        <taxon>Ecdysozoa</taxon>
        <taxon>Arthropoda</taxon>
        <taxon>Hexapoda</taxon>
        <taxon>Insecta</taxon>
        <taxon>Pterygota</taxon>
        <taxon>Neoptera</taxon>
        <taxon>Endopterygota</taxon>
        <taxon>Coleoptera</taxon>
        <taxon>Polyphaga</taxon>
        <taxon>Elateriformia</taxon>
        <taxon>Elateroidea</taxon>
        <taxon>Lampyridae</taxon>
        <taxon>Lampyrinae</taxon>
        <taxon>Pyrocoelia</taxon>
    </lineage>
</organism>
<dbReference type="AlphaFoldDB" id="A0AAN7V6G8"/>
<comment type="caution">
    <text evidence="7">The sequence shown here is derived from an EMBL/GenBank/DDBJ whole genome shotgun (WGS) entry which is preliminary data.</text>
</comment>
<keyword evidence="5" id="KW-0732">Signal</keyword>
<dbReference type="InterPro" id="IPR042185">
    <property type="entry name" value="Serpin_sf_2"/>
</dbReference>
<keyword evidence="2" id="KW-0646">Protease inhibitor</keyword>
<dbReference type="GO" id="GO:0005615">
    <property type="term" value="C:extracellular space"/>
    <property type="evidence" value="ECO:0007669"/>
    <property type="project" value="InterPro"/>
</dbReference>
<evidence type="ECO:0000313" key="7">
    <source>
        <dbReference type="EMBL" id="KAK5639761.1"/>
    </source>
</evidence>
<evidence type="ECO:0000256" key="5">
    <source>
        <dbReference type="SAM" id="SignalP"/>
    </source>
</evidence>
<evidence type="ECO:0000256" key="1">
    <source>
        <dbReference type="ARBA" id="ARBA00009500"/>
    </source>
</evidence>
<dbReference type="Pfam" id="PF00079">
    <property type="entry name" value="Serpin"/>
    <property type="match status" value="1"/>
</dbReference>
<evidence type="ECO:0000259" key="6">
    <source>
        <dbReference type="SMART" id="SM00093"/>
    </source>
</evidence>